<proteinExistence type="predicted"/>
<gene>
    <name evidence="1" type="ORF">Pa4123_19530</name>
</gene>
<comment type="caution">
    <text evidence="1">The sequence shown here is derived from an EMBL/GenBank/DDBJ whole genome shotgun (WGS) entry which is preliminary data.</text>
</comment>
<evidence type="ECO:0000313" key="1">
    <source>
        <dbReference type="EMBL" id="GLH96679.1"/>
    </source>
</evidence>
<name>A0ABQ5QR26_9ACTN</name>
<keyword evidence="2" id="KW-1185">Reference proteome</keyword>
<dbReference type="EMBL" id="BSDI01000007">
    <property type="protein sequence ID" value="GLH96679.1"/>
    <property type="molecule type" value="Genomic_DNA"/>
</dbReference>
<dbReference type="Proteomes" id="UP001144280">
    <property type="component" value="Unassembled WGS sequence"/>
</dbReference>
<accession>A0ABQ5QR26</accession>
<dbReference type="RefSeq" id="WP_281893943.1">
    <property type="nucleotide sequence ID" value="NZ_BSDI01000007.1"/>
</dbReference>
<organism evidence="1 2">
    <name type="scientific">Phytohabitans aurantiacus</name>
    <dbReference type="NCBI Taxonomy" id="3016789"/>
    <lineage>
        <taxon>Bacteria</taxon>
        <taxon>Bacillati</taxon>
        <taxon>Actinomycetota</taxon>
        <taxon>Actinomycetes</taxon>
        <taxon>Micromonosporales</taxon>
        <taxon>Micromonosporaceae</taxon>
    </lineage>
</organism>
<sequence length="76" mass="7879">MTEIARAEALFVSDLQPSDEPTPAQVALAIRAALLRRGGVPGCAAVMATEFGERPEASAARMRWALGLACPVTVAA</sequence>
<evidence type="ECO:0000313" key="2">
    <source>
        <dbReference type="Proteomes" id="UP001144280"/>
    </source>
</evidence>
<protein>
    <submittedName>
        <fullName evidence="1">Uncharacterized protein</fullName>
    </submittedName>
</protein>
<reference evidence="1" key="1">
    <citation type="submission" date="2022-12" db="EMBL/GenBank/DDBJ databases">
        <title>New Phytohabitans aurantiacus sp. RD004123 nov., an actinomycete isolated from soil.</title>
        <authorList>
            <person name="Triningsih D.W."/>
            <person name="Harunari E."/>
            <person name="Igarashi Y."/>
        </authorList>
    </citation>
    <scope>NUCLEOTIDE SEQUENCE</scope>
    <source>
        <strain evidence="1">RD004123</strain>
    </source>
</reference>